<evidence type="ECO:0000313" key="3">
    <source>
        <dbReference type="Proteomes" id="UP000002424"/>
    </source>
</evidence>
<gene>
    <name evidence="2" type="ordered locus">Avin_05230</name>
</gene>
<name>C1DJJ1_AZOVD</name>
<sequence>MEWPWRRRATGSRAAGHPPPADTTARIRRGMAILDGYMKGPRLPGCRDGR</sequence>
<dbReference type="EnsemblBacteria" id="ACO76776">
    <property type="protein sequence ID" value="ACO76776"/>
    <property type="gene ID" value="Avin_05230"/>
</dbReference>
<dbReference type="AlphaFoldDB" id="C1DJJ1"/>
<dbReference type="HOGENOM" id="CLU_3114147_0_0_6"/>
<dbReference type="Proteomes" id="UP000002424">
    <property type="component" value="Chromosome"/>
</dbReference>
<feature type="region of interest" description="Disordered" evidence="1">
    <location>
        <begin position="1"/>
        <end position="26"/>
    </location>
</feature>
<reference evidence="2 3" key="1">
    <citation type="journal article" date="2009" name="J. Bacteriol.">
        <title>Genome sequence of Azotobacter vinelandii, an obligate aerobe specialized to support diverse anaerobic metabolic processes.</title>
        <authorList>
            <person name="Setubal J.C."/>
            <person name="dos Santos P."/>
            <person name="Goldman B.S."/>
            <person name="Ertesvag H."/>
            <person name="Espin G."/>
            <person name="Rubio L.M."/>
            <person name="Valla S."/>
            <person name="Almeida N.F."/>
            <person name="Balasubramanian D."/>
            <person name="Cromes L."/>
            <person name="Curatti L."/>
            <person name="Du Z."/>
            <person name="Godsy E."/>
            <person name="Goodner B."/>
            <person name="Hellner-Burris K."/>
            <person name="Hernandez J.A."/>
            <person name="Houmiel K."/>
            <person name="Imperial J."/>
            <person name="Kennedy C."/>
            <person name="Larson T.J."/>
            <person name="Latreille P."/>
            <person name="Ligon L.S."/>
            <person name="Lu J."/>
            <person name="Maerk M."/>
            <person name="Miller N.M."/>
            <person name="Norton S."/>
            <person name="O'Carroll I.P."/>
            <person name="Paulsen I."/>
            <person name="Raulfs E.C."/>
            <person name="Roemer R."/>
            <person name="Rosser J."/>
            <person name="Segura D."/>
            <person name="Slater S."/>
            <person name="Stricklin S.L."/>
            <person name="Studholme D.J."/>
            <person name="Sun J."/>
            <person name="Viana C.J."/>
            <person name="Wallin E."/>
            <person name="Wang B."/>
            <person name="Wheeler C."/>
            <person name="Zhu H."/>
            <person name="Dean D.R."/>
            <person name="Dixon R."/>
            <person name="Wood D."/>
        </authorList>
    </citation>
    <scope>NUCLEOTIDE SEQUENCE [LARGE SCALE GENOMIC DNA]</scope>
    <source>
        <strain evidence="3">DJ / ATCC BAA-1303</strain>
    </source>
</reference>
<feature type="compositionally biased region" description="Basic residues" evidence="1">
    <location>
        <begin position="1"/>
        <end position="10"/>
    </location>
</feature>
<protein>
    <submittedName>
        <fullName evidence="2">Uncharacterized protein</fullName>
    </submittedName>
</protein>
<keyword evidence="3" id="KW-1185">Reference proteome</keyword>
<dbReference type="STRING" id="322710.Avin_05230"/>
<proteinExistence type="predicted"/>
<dbReference type="KEGG" id="avn:Avin_05230"/>
<organism evidence="2 3">
    <name type="scientific">Azotobacter vinelandii (strain DJ / ATCC BAA-1303)</name>
    <dbReference type="NCBI Taxonomy" id="322710"/>
    <lineage>
        <taxon>Bacteria</taxon>
        <taxon>Pseudomonadati</taxon>
        <taxon>Pseudomonadota</taxon>
        <taxon>Gammaproteobacteria</taxon>
        <taxon>Pseudomonadales</taxon>
        <taxon>Pseudomonadaceae</taxon>
        <taxon>Azotobacter</taxon>
    </lineage>
</organism>
<accession>C1DJJ1</accession>
<evidence type="ECO:0000313" key="2">
    <source>
        <dbReference type="EMBL" id="ACO76776.1"/>
    </source>
</evidence>
<dbReference type="EMBL" id="CP001157">
    <property type="protein sequence ID" value="ACO76776.1"/>
    <property type="molecule type" value="Genomic_DNA"/>
</dbReference>
<evidence type="ECO:0000256" key="1">
    <source>
        <dbReference type="SAM" id="MobiDB-lite"/>
    </source>
</evidence>